<comment type="subcellular location">
    <subcellularLocation>
        <location evidence="1 7">Cell membrane</location>
        <topology evidence="1 7">Multi-pass membrane protein</topology>
    </subcellularLocation>
</comment>
<evidence type="ECO:0000313" key="10">
    <source>
        <dbReference type="Proteomes" id="UP000244338"/>
    </source>
</evidence>
<keyword evidence="2 7" id="KW-0813">Transport</keyword>
<evidence type="ECO:0000256" key="6">
    <source>
        <dbReference type="ARBA" id="ARBA00023136"/>
    </source>
</evidence>
<sequence length="296" mass="33353">MKLTPKVFSVFLLPALVYYLTMVILPIGLSFYTALFDWNGIGQATFIGLGNFKELLFNDPLFWQTVKRNLLFALFSMAEIPFAFLLAALIARFFRRGQRIVAAYFLPVILSAVVVGQLWQAIYHPLSRGGLLNQILVLLHLDSLTRAWLSDPNVAMYALYFVALWQYLGYHVLIQYTGIQNIPHTLQEAAIIDGANTWQIMRHIVFPLNIPFFKISLILAFIGSLQAFELIMVTTGGGPAEATEVMSTYMYNQSFLNLHYGYGSAIASFLVMFSLLATFVLNTVFASLEKRYDIGG</sequence>
<keyword evidence="5 7" id="KW-1133">Transmembrane helix</keyword>
<feature type="transmembrane region" description="Helical" evidence="7">
    <location>
        <begin position="260"/>
        <end position="281"/>
    </location>
</feature>
<name>A0A2R6XXY9_9BACL</name>
<dbReference type="AlphaFoldDB" id="A0A2R6XXY9"/>
<organism evidence="9 10">
    <name type="scientific">Candidatus Carbonibacillus altaicus</name>
    <dbReference type="NCBI Taxonomy" id="2163959"/>
    <lineage>
        <taxon>Bacteria</taxon>
        <taxon>Bacillati</taxon>
        <taxon>Bacillota</taxon>
        <taxon>Bacilli</taxon>
        <taxon>Bacillales</taxon>
        <taxon>Candidatus Carbonibacillus</taxon>
    </lineage>
</organism>
<dbReference type="InterPro" id="IPR035906">
    <property type="entry name" value="MetI-like_sf"/>
</dbReference>
<dbReference type="InterPro" id="IPR051393">
    <property type="entry name" value="ABC_transporter_permease"/>
</dbReference>
<evidence type="ECO:0000256" key="2">
    <source>
        <dbReference type="ARBA" id="ARBA00022448"/>
    </source>
</evidence>
<dbReference type="Gene3D" id="1.10.3720.10">
    <property type="entry name" value="MetI-like"/>
    <property type="match status" value="1"/>
</dbReference>
<evidence type="ECO:0000256" key="5">
    <source>
        <dbReference type="ARBA" id="ARBA00022989"/>
    </source>
</evidence>
<dbReference type="PANTHER" id="PTHR30193:SF37">
    <property type="entry name" value="INNER MEMBRANE ABC TRANSPORTER PERMEASE PROTEIN YCJO"/>
    <property type="match status" value="1"/>
</dbReference>
<comment type="caution">
    <text evidence="9">The sequence shown here is derived from an EMBL/GenBank/DDBJ whole genome shotgun (WGS) entry which is preliminary data.</text>
</comment>
<dbReference type="PROSITE" id="PS50928">
    <property type="entry name" value="ABC_TM1"/>
    <property type="match status" value="1"/>
</dbReference>
<keyword evidence="3" id="KW-1003">Cell membrane</keyword>
<dbReference type="PANTHER" id="PTHR30193">
    <property type="entry name" value="ABC TRANSPORTER PERMEASE PROTEIN"/>
    <property type="match status" value="1"/>
</dbReference>
<dbReference type="Pfam" id="PF00528">
    <property type="entry name" value="BPD_transp_1"/>
    <property type="match status" value="1"/>
</dbReference>
<proteinExistence type="inferred from homology"/>
<dbReference type="Proteomes" id="UP000244338">
    <property type="component" value="Unassembled WGS sequence"/>
</dbReference>
<dbReference type="CDD" id="cd06261">
    <property type="entry name" value="TM_PBP2"/>
    <property type="match status" value="1"/>
</dbReference>
<keyword evidence="6 7" id="KW-0472">Membrane</keyword>
<feature type="domain" description="ABC transmembrane type-1" evidence="8">
    <location>
        <begin position="66"/>
        <end position="281"/>
    </location>
</feature>
<reference evidence="10" key="1">
    <citation type="journal article" date="2018" name="Sci. Rep.">
        <title>Lignite coal burning seam in the remote Altai Mountains harbors a hydrogen-driven thermophilic microbial community.</title>
        <authorList>
            <person name="Kadnikov V.V."/>
            <person name="Mardanov A.V."/>
            <person name="Ivasenko D.A."/>
            <person name="Antsiferov D.V."/>
            <person name="Beletsky A.V."/>
            <person name="Karnachuk O.V."/>
            <person name="Ravin N.V."/>
        </authorList>
    </citation>
    <scope>NUCLEOTIDE SEQUENCE [LARGE SCALE GENOMIC DNA]</scope>
</reference>
<accession>A0A2R6XXY9</accession>
<dbReference type="GO" id="GO:0005886">
    <property type="term" value="C:plasma membrane"/>
    <property type="evidence" value="ECO:0007669"/>
    <property type="project" value="UniProtKB-SubCell"/>
</dbReference>
<feature type="transmembrane region" description="Helical" evidence="7">
    <location>
        <begin position="70"/>
        <end position="94"/>
    </location>
</feature>
<dbReference type="GO" id="GO:0055085">
    <property type="term" value="P:transmembrane transport"/>
    <property type="evidence" value="ECO:0007669"/>
    <property type="project" value="InterPro"/>
</dbReference>
<feature type="transmembrane region" description="Helical" evidence="7">
    <location>
        <begin position="154"/>
        <end position="173"/>
    </location>
</feature>
<evidence type="ECO:0000256" key="7">
    <source>
        <dbReference type="RuleBase" id="RU363032"/>
    </source>
</evidence>
<dbReference type="SUPFAM" id="SSF161098">
    <property type="entry name" value="MetI-like"/>
    <property type="match status" value="1"/>
</dbReference>
<comment type="similarity">
    <text evidence="7">Belongs to the binding-protein-dependent transport system permease family.</text>
</comment>
<feature type="transmembrane region" description="Helical" evidence="7">
    <location>
        <begin position="7"/>
        <end position="29"/>
    </location>
</feature>
<evidence type="ECO:0000256" key="3">
    <source>
        <dbReference type="ARBA" id="ARBA00022475"/>
    </source>
</evidence>
<keyword evidence="4 7" id="KW-0812">Transmembrane</keyword>
<evidence type="ECO:0000256" key="4">
    <source>
        <dbReference type="ARBA" id="ARBA00022692"/>
    </source>
</evidence>
<evidence type="ECO:0000259" key="8">
    <source>
        <dbReference type="PROSITE" id="PS50928"/>
    </source>
</evidence>
<gene>
    <name evidence="9" type="ORF">BSOLF_2693</name>
</gene>
<feature type="transmembrane region" description="Helical" evidence="7">
    <location>
        <begin position="101"/>
        <end position="122"/>
    </location>
</feature>
<dbReference type="EMBL" id="PEBX01000153">
    <property type="protein sequence ID" value="PTQ55262.1"/>
    <property type="molecule type" value="Genomic_DNA"/>
</dbReference>
<dbReference type="InterPro" id="IPR000515">
    <property type="entry name" value="MetI-like"/>
</dbReference>
<protein>
    <submittedName>
        <fullName evidence="9">N-Acetyl-D-glucosamine ABC transport system, permease protein 1</fullName>
    </submittedName>
</protein>
<evidence type="ECO:0000256" key="1">
    <source>
        <dbReference type="ARBA" id="ARBA00004651"/>
    </source>
</evidence>
<evidence type="ECO:0000313" key="9">
    <source>
        <dbReference type="EMBL" id="PTQ55262.1"/>
    </source>
</evidence>